<evidence type="ECO:0000313" key="10">
    <source>
        <dbReference type="Proteomes" id="UP001291309"/>
    </source>
</evidence>
<dbReference type="Pfam" id="PF00082">
    <property type="entry name" value="Peptidase_S8"/>
    <property type="match status" value="1"/>
</dbReference>
<dbReference type="InterPro" id="IPR037045">
    <property type="entry name" value="S8pro/Inhibitor_I9_sf"/>
</dbReference>
<dbReference type="PROSITE" id="PS51257">
    <property type="entry name" value="PROKAR_LIPOPROTEIN"/>
    <property type="match status" value="1"/>
</dbReference>
<dbReference type="Pfam" id="PF05922">
    <property type="entry name" value="Inhibitor_I9"/>
    <property type="match status" value="1"/>
</dbReference>
<feature type="domain" description="Inhibitor I9" evidence="8">
    <location>
        <begin position="50"/>
        <end position="123"/>
    </location>
</feature>
<dbReference type="PROSITE" id="PS00138">
    <property type="entry name" value="SUBTILASE_SER"/>
    <property type="match status" value="1"/>
</dbReference>
<dbReference type="InterPro" id="IPR015500">
    <property type="entry name" value="Peptidase_S8_subtilisin-rel"/>
</dbReference>
<comment type="similarity">
    <text evidence="1 5 6">Belongs to the peptidase S8 family.</text>
</comment>
<dbReference type="RefSeq" id="WP_321549547.1">
    <property type="nucleotide sequence ID" value="NZ_JAXIVS010000012.1"/>
</dbReference>
<protein>
    <submittedName>
        <fullName evidence="9">Ig-like domain-containing protein</fullName>
    </submittedName>
</protein>
<dbReference type="EMBL" id="JAXIVS010000012">
    <property type="protein sequence ID" value="MDY7230834.1"/>
    <property type="molecule type" value="Genomic_DNA"/>
</dbReference>
<comment type="caution">
    <text evidence="9">The sequence shown here is derived from an EMBL/GenBank/DDBJ whole genome shotgun (WGS) entry which is preliminary data.</text>
</comment>
<dbReference type="SUPFAM" id="SSF54897">
    <property type="entry name" value="Protease propeptides/inhibitors"/>
    <property type="match status" value="1"/>
</dbReference>
<dbReference type="Proteomes" id="UP001291309">
    <property type="component" value="Unassembled WGS sequence"/>
</dbReference>
<dbReference type="Gene3D" id="2.60.40.10">
    <property type="entry name" value="Immunoglobulins"/>
    <property type="match status" value="4"/>
</dbReference>
<dbReference type="SUPFAM" id="SSF52743">
    <property type="entry name" value="Subtilisin-like"/>
    <property type="match status" value="1"/>
</dbReference>
<dbReference type="PROSITE" id="PS00136">
    <property type="entry name" value="SUBTILASE_ASP"/>
    <property type="match status" value="1"/>
</dbReference>
<evidence type="ECO:0000259" key="8">
    <source>
        <dbReference type="Pfam" id="PF05922"/>
    </source>
</evidence>
<dbReference type="InterPro" id="IPR022398">
    <property type="entry name" value="Peptidase_S8_His-AS"/>
</dbReference>
<dbReference type="InterPro" id="IPR010259">
    <property type="entry name" value="S8pro/Inhibitor_I9"/>
</dbReference>
<dbReference type="InterPro" id="IPR034193">
    <property type="entry name" value="PCSK9_ProteinaseK-like"/>
</dbReference>
<accession>A0ABU5HD69</accession>
<feature type="active site" description="Charge relay system" evidence="5">
    <location>
        <position position="163"/>
    </location>
</feature>
<dbReference type="CDD" id="cd04077">
    <property type="entry name" value="Peptidases_S8_PCSK9_ProteinaseK_like"/>
    <property type="match status" value="1"/>
</dbReference>
<dbReference type="PRINTS" id="PR00723">
    <property type="entry name" value="SUBTILISIN"/>
</dbReference>
<feature type="active site" description="Charge relay system" evidence="5">
    <location>
        <position position="348"/>
    </location>
</feature>
<evidence type="ECO:0000259" key="7">
    <source>
        <dbReference type="Pfam" id="PF00082"/>
    </source>
</evidence>
<gene>
    <name evidence="9" type="ORF">SYV04_30850</name>
</gene>
<evidence type="ECO:0000256" key="6">
    <source>
        <dbReference type="RuleBase" id="RU003355"/>
    </source>
</evidence>
<feature type="active site" description="Charge relay system" evidence="5">
    <location>
        <position position="196"/>
    </location>
</feature>
<dbReference type="InterPro" id="IPR050131">
    <property type="entry name" value="Peptidase_S8_subtilisin-like"/>
</dbReference>
<feature type="domain" description="Peptidase S8/S53" evidence="7">
    <location>
        <begin position="161"/>
        <end position="378"/>
    </location>
</feature>
<dbReference type="PANTHER" id="PTHR43806">
    <property type="entry name" value="PEPTIDASE S8"/>
    <property type="match status" value="1"/>
</dbReference>
<evidence type="ECO:0000256" key="4">
    <source>
        <dbReference type="ARBA" id="ARBA00022825"/>
    </source>
</evidence>
<keyword evidence="10" id="KW-1185">Reference proteome</keyword>
<dbReference type="InterPro" id="IPR036852">
    <property type="entry name" value="Peptidase_S8/S53_dom_sf"/>
</dbReference>
<evidence type="ECO:0000256" key="5">
    <source>
        <dbReference type="PROSITE-ProRule" id="PRU01240"/>
    </source>
</evidence>
<name>A0ABU5HD69_9BACT</name>
<keyword evidence="4 5" id="KW-0720">Serine protease</keyword>
<dbReference type="PROSITE" id="PS00137">
    <property type="entry name" value="SUBTILASE_HIS"/>
    <property type="match status" value="1"/>
</dbReference>
<reference evidence="9 10" key="1">
    <citation type="submission" date="2023-12" db="EMBL/GenBank/DDBJ databases">
        <title>the genome sequence of Hyalangium sp. s54d21.</title>
        <authorList>
            <person name="Zhang X."/>
        </authorList>
    </citation>
    <scope>NUCLEOTIDE SEQUENCE [LARGE SCALE GENOMIC DNA]</scope>
    <source>
        <strain evidence="10">s54d21</strain>
    </source>
</reference>
<dbReference type="Gene3D" id="3.40.50.200">
    <property type="entry name" value="Peptidase S8/S53 domain"/>
    <property type="match status" value="1"/>
</dbReference>
<dbReference type="PANTHER" id="PTHR43806:SF11">
    <property type="entry name" value="CEREVISIN-RELATED"/>
    <property type="match status" value="1"/>
</dbReference>
<sequence length="947" mass="96675">MKVLTGALASLMLAGCGSESSQQPTAEPMARAQSDLKPAIPGKQLIPNRFIVVLKQPSPSERLQAQDVRQMASSLAQQYGAQVSRTYTHALSGFVAEMDERRVEALRMDPRVAFVEQDAVVRLAADQANPTWGLDRIDQADLPLNNLYSYGMTGVGVHAYVIDTGIRQSHSEFQGRMGAGFDSVTPGGSAEDCNGHGTHVAGTIGGSSYGVAKGVTLHPVRVLDCGGSGTWAGVIGGVDWVTANHVAPAVANMSLGGGGSDALDQAVRNSIAAGVTYALAAGNETTDACTRSPARTAEAITVGATDINDIQASWSNYGTCVDIYAPGVDITSAWYTGDSATNTISGTSMAAPHVAGVAALYLQGNPSASPDTVGAALTGFASAGRVINPGPGSPNRLLFSGFIQPGGDVTAPQAQLTAPGAGANVQGTVLLKANASDDVAVGRVEFWVNGQLQGSDSSAPYEFSWDTTQGANGPATLVAKAFDTSYNAGSSAAVTVSVQNPGFASYDPTWLAPICATSGAACDTGALIMGRGNLGPESNAPNTIASSCADGNSGSYHGDESLDRLRISTVDGGPLAPGKEVNIAATVWAWSGFTSDSLDLYHAPDASNPVWTHLATIAPTQAGSHVLTSSFTLPEGNLQAIRGIFRYQGSAASCGTGSYTDNDDLIFAVGAVDAPPQVALTGPGPDAVVGGTVAISASASDDQGIARVLFYAGTKYLGYDPKAPYELNWNSANVADGTHVITARAIDSAGQTTTSSGISVVVDNTAPGVSLSAPAEGAVLEGIVNLEALANDPHGVSRVEFYDGDVLLASDDSAPYSLAWDTKSAANGSHTLKAKAFDSLGNASQAQVSVTVDNDITAPSVSVTSPSSGAVVSGTVTLTANAADNRAVDRVTFYVGTKYITYDSKAPYSVNFNSLNLANGTYAVTARAIDTAGNITVSEGVSITIQN</sequence>
<dbReference type="InterPro" id="IPR000209">
    <property type="entry name" value="Peptidase_S8/S53_dom"/>
</dbReference>
<dbReference type="Pfam" id="PF17957">
    <property type="entry name" value="Big_7"/>
    <property type="match status" value="4"/>
</dbReference>
<keyword evidence="3 5" id="KW-0378">Hydrolase</keyword>
<evidence type="ECO:0000256" key="2">
    <source>
        <dbReference type="ARBA" id="ARBA00022670"/>
    </source>
</evidence>
<dbReference type="InterPro" id="IPR013783">
    <property type="entry name" value="Ig-like_fold"/>
</dbReference>
<proteinExistence type="inferred from homology"/>
<dbReference type="Gene3D" id="3.30.70.80">
    <property type="entry name" value="Peptidase S8 propeptide/proteinase inhibitor I9"/>
    <property type="match status" value="1"/>
</dbReference>
<evidence type="ECO:0000256" key="1">
    <source>
        <dbReference type="ARBA" id="ARBA00011073"/>
    </source>
</evidence>
<dbReference type="InterPro" id="IPR023828">
    <property type="entry name" value="Peptidase_S8_Ser-AS"/>
</dbReference>
<dbReference type="InterPro" id="IPR023827">
    <property type="entry name" value="Peptidase_S8_Asp-AS"/>
</dbReference>
<evidence type="ECO:0000313" key="9">
    <source>
        <dbReference type="EMBL" id="MDY7230834.1"/>
    </source>
</evidence>
<dbReference type="PROSITE" id="PS51892">
    <property type="entry name" value="SUBTILASE"/>
    <property type="match status" value="1"/>
</dbReference>
<keyword evidence="2 5" id="KW-0645">Protease</keyword>
<organism evidence="9 10">
    <name type="scientific">Hyalangium rubrum</name>
    <dbReference type="NCBI Taxonomy" id="3103134"/>
    <lineage>
        <taxon>Bacteria</taxon>
        <taxon>Pseudomonadati</taxon>
        <taxon>Myxococcota</taxon>
        <taxon>Myxococcia</taxon>
        <taxon>Myxococcales</taxon>
        <taxon>Cystobacterineae</taxon>
        <taxon>Archangiaceae</taxon>
        <taxon>Hyalangium</taxon>
    </lineage>
</organism>
<evidence type="ECO:0000256" key="3">
    <source>
        <dbReference type="ARBA" id="ARBA00022801"/>
    </source>
</evidence>